<dbReference type="Proteomes" id="UP001266305">
    <property type="component" value="Unassembled WGS sequence"/>
</dbReference>
<protein>
    <submittedName>
        <fullName evidence="2">Uncharacterized protein</fullName>
    </submittedName>
</protein>
<sequence length="118" mass="12735">MGNLGELAPNGGLKVIAFKKVRNVSCEDYMWKEVTCMGITGNTSPFGQPFSQAGGQPMGATGVNPQLASKQSMVNSLPTFPTDIKNTSVTNVPNMHRSRTQKGAQRSLGQPLKFRVQH</sequence>
<keyword evidence="3" id="KW-1185">Reference proteome</keyword>
<reference evidence="2 3" key="1">
    <citation type="submission" date="2023-05" db="EMBL/GenBank/DDBJ databases">
        <title>B98-5 Cell Line De Novo Hybrid Assembly: An Optical Mapping Approach.</title>
        <authorList>
            <person name="Kananen K."/>
            <person name="Auerbach J.A."/>
            <person name="Kautto E."/>
            <person name="Blachly J.S."/>
        </authorList>
    </citation>
    <scope>NUCLEOTIDE SEQUENCE [LARGE SCALE GENOMIC DNA]</scope>
    <source>
        <strain evidence="2">B95-8</strain>
        <tissue evidence="2">Cell line</tissue>
    </source>
</reference>
<evidence type="ECO:0000313" key="2">
    <source>
        <dbReference type="EMBL" id="KAK2097445.1"/>
    </source>
</evidence>
<evidence type="ECO:0000313" key="3">
    <source>
        <dbReference type="Proteomes" id="UP001266305"/>
    </source>
</evidence>
<name>A0ABQ9UK26_SAGOE</name>
<organism evidence="2 3">
    <name type="scientific">Saguinus oedipus</name>
    <name type="common">Cotton-top tamarin</name>
    <name type="synonym">Oedipomidas oedipus</name>
    <dbReference type="NCBI Taxonomy" id="9490"/>
    <lineage>
        <taxon>Eukaryota</taxon>
        <taxon>Metazoa</taxon>
        <taxon>Chordata</taxon>
        <taxon>Craniata</taxon>
        <taxon>Vertebrata</taxon>
        <taxon>Euteleostomi</taxon>
        <taxon>Mammalia</taxon>
        <taxon>Eutheria</taxon>
        <taxon>Euarchontoglires</taxon>
        <taxon>Primates</taxon>
        <taxon>Haplorrhini</taxon>
        <taxon>Platyrrhini</taxon>
        <taxon>Cebidae</taxon>
        <taxon>Callitrichinae</taxon>
        <taxon>Saguinus</taxon>
    </lineage>
</organism>
<gene>
    <name evidence="2" type="ORF">P7K49_022896</name>
</gene>
<dbReference type="EMBL" id="JASSZA010000011">
    <property type="protein sequence ID" value="KAK2097445.1"/>
    <property type="molecule type" value="Genomic_DNA"/>
</dbReference>
<proteinExistence type="predicted"/>
<comment type="caution">
    <text evidence="2">The sequence shown here is derived from an EMBL/GenBank/DDBJ whole genome shotgun (WGS) entry which is preliminary data.</text>
</comment>
<feature type="compositionally biased region" description="Polar residues" evidence="1">
    <location>
        <begin position="78"/>
        <end position="93"/>
    </location>
</feature>
<accession>A0ABQ9UK26</accession>
<evidence type="ECO:0000256" key="1">
    <source>
        <dbReference type="SAM" id="MobiDB-lite"/>
    </source>
</evidence>
<feature type="region of interest" description="Disordered" evidence="1">
    <location>
        <begin position="78"/>
        <end position="118"/>
    </location>
</feature>